<dbReference type="InterPro" id="IPR044810">
    <property type="entry name" value="WRKY_plant"/>
</dbReference>
<organism evidence="7 8">
    <name type="scientific">Canna indica</name>
    <name type="common">Indian-shot</name>
    <dbReference type="NCBI Taxonomy" id="4628"/>
    <lineage>
        <taxon>Eukaryota</taxon>
        <taxon>Viridiplantae</taxon>
        <taxon>Streptophyta</taxon>
        <taxon>Embryophyta</taxon>
        <taxon>Tracheophyta</taxon>
        <taxon>Spermatophyta</taxon>
        <taxon>Magnoliopsida</taxon>
        <taxon>Liliopsida</taxon>
        <taxon>Zingiberales</taxon>
        <taxon>Cannaceae</taxon>
        <taxon>Canna</taxon>
    </lineage>
</organism>
<keyword evidence="4" id="KW-0804">Transcription</keyword>
<dbReference type="SMART" id="SM00774">
    <property type="entry name" value="WRKY"/>
    <property type="match status" value="1"/>
</dbReference>
<evidence type="ECO:0000256" key="4">
    <source>
        <dbReference type="ARBA" id="ARBA00023163"/>
    </source>
</evidence>
<dbReference type="PANTHER" id="PTHR31221:SF83">
    <property type="entry name" value="WRKY TRANSCRIPTION FACTOR 75-RELATED"/>
    <property type="match status" value="1"/>
</dbReference>
<proteinExistence type="predicted"/>
<dbReference type="PROSITE" id="PS50811">
    <property type="entry name" value="WRKY"/>
    <property type="match status" value="1"/>
</dbReference>
<dbReference type="GO" id="GO:0003700">
    <property type="term" value="F:DNA-binding transcription factor activity"/>
    <property type="evidence" value="ECO:0007669"/>
    <property type="project" value="InterPro"/>
</dbReference>
<evidence type="ECO:0000259" key="6">
    <source>
        <dbReference type="PROSITE" id="PS50811"/>
    </source>
</evidence>
<dbReference type="EMBL" id="CP136891">
    <property type="protein sequence ID" value="WOK98179.1"/>
    <property type="molecule type" value="Genomic_DNA"/>
</dbReference>
<dbReference type="InterPro" id="IPR036576">
    <property type="entry name" value="WRKY_dom_sf"/>
</dbReference>
<evidence type="ECO:0000256" key="5">
    <source>
        <dbReference type="ARBA" id="ARBA00023242"/>
    </source>
</evidence>
<comment type="subcellular location">
    <subcellularLocation>
        <location evidence="1">Nucleus</location>
    </subcellularLocation>
</comment>
<keyword evidence="3" id="KW-0238">DNA-binding</keyword>
<protein>
    <recommendedName>
        <fullName evidence="6">WRKY domain-containing protein</fullName>
    </recommendedName>
</protein>
<dbReference type="Gene3D" id="2.20.25.80">
    <property type="entry name" value="WRKY domain"/>
    <property type="match status" value="1"/>
</dbReference>
<evidence type="ECO:0000313" key="8">
    <source>
        <dbReference type="Proteomes" id="UP001327560"/>
    </source>
</evidence>
<sequence length="182" mass="20790">MERFLILFPMLHSSPPPSSSAINSLGHLMGGSSQVFGSSSSLHGGFNLGLKDEIKLHVSSSQLEAHRHLLSDSENNEIRAPGKKEKKVRKPRYAFQIKSQVDILDDGYRWRKYGRKAVKNNKFPRGSFTLYWCCLLYFHLKLWKGSSSYLGTESHRRYSLAALVTYPSFDFGVIKHIDLLLW</sequence>
<dbReference type="SUPFAM" id="SSF118290">
    <property type="entry name" value="WRKY DNA-binding domain"/>
    <property type="match status" value="1"/>
</dbReference>
<dbReference type="AlphaFoldDB" id="A0AAQ3JXK7"/>
<dbReference type="Pfam" id="PF03106">
    <property type="entry name" value="WRKY"/>
    <property type="match status" value="1"/>
</dbReference>
<gene>
    <name evidence="7" type="ORF">Cni_G06889</name>
</gene>
<keyword evidence="5" id="KW-0539">Nucleus</keyword>
<dbReference type="PANTHER" id="PTHR31221">
    <property type="entry name" value="WRKY TRANSCRIPTION FACTOR PROTEIN 1-RELATED"/>
    <property type="match status" value="1"/>
</dbReference>
<accession>A0AAQ3JXK7</accession>
<evidence type="ECO:0000256" key="2">
    <source>
        <dbReference type="ARBA" id="ARBA00023015"/>
    </source>
</evidence>
<dbReference type="GO" id="GO:0005634">
    <property type="term" value="C:nucleus"/>
    <property type="evidence" value="ECO:0007669"/>
    <property type="project" value="UniProtKB-SubCell"/>
</dbReference>
<evidence type="ECO:0000256" key="1">
    <source>
        <dbReference type="ARBA" id="ARBA00004123"/>
    </source>
</evidence>
<name>A0AAQ3JXK7_9LILI</name>
<keyword evidence="2" id="KW-0805">Transcription regulation</keyword>
<evidence type="ECO:0000256" key="3">
    <source>
        <dbReference type="ARBA" id="ARBA00023125"/>
    </source>
</evidence>
<dbReference type="GO" id="GO:0043565">
    <property type="term" value="F:sequence-specific DNA binding"/>
    <property type="evidence" value="ECO:0007669"/>
    <property type="project" value="InterPro"/>
</dbReference>
<dbReference type="InterPro" id="IPR003657">
    <property type="entry name" value="WRKY_dom"/>
</dbReference>
<evidence type="ECO:0000313" key="7">
    <source>
        <dbReference type="EMBL" id="WOK98179.1"/>
    </source>
</evidence>
<keyword evidence="8" id="KW-1185">Reference proteome</keyword>
<dbReference type="Proteomes" id="UP001327560">
    <property type="component" value="Chromosome 2"/>
</dbReference>
<reference evidence="7 8" key="1">
    <citation type="submission" date="2023-10" db="EMBL/GenBank/DDBJ databases">
        <title>Chromosome-scale genome assembly provides insights into flower coloration mechanisms of Canna indica.</title>
        <authorList>
            <person name="Li C."/>
        </authorList>
    </citation>
    <scope>NUCLEOTIDE SEQUENCE [LARGE SCALE GENOMIC DNA]</scope>
    <source>
        <tissue evidence="7">Flower</tissue>
    </source>
</reference>
<feature type="domain" description="WRKY" evidence="6">
    <location>
        <begin position="99"/>
        <end position="166"/>
    </location>
</feature>